<sequence length="271" mass="28764">MPQNNTADSKQLPSAKVETILGCAWTAYRSHLTALVLLGAEMGILNVVVNLLPTLPRLGLSFLLYPVVVLGLYRACLEALCGKAPRPGLLLCGAKSLRGYGQSLMLGLPALAIELLALLASVAVAGLNQTADQDPNQMTLSLSVSVGMLLVRVWYLYRFSLLEYSWLTGRAKTLPAAVDLTVKKTRGTFGYAVRFGIGLLLCYLPVLAAGSAADALILRAGMDAATALSVSVTVRIVLNAAMPFYVMAAMAFAASYFDGIKQEFSSTEGLV</sequence>
<keyword evidence="1" id="KW-0812">Transmembrane</keyword>
<evidence type="ECO:0008006" key="4">
    <source>
        <dbReference type="Google" id="ProtNLM"/>
    </source>
</evidence>
<feature type="transmembrane region" description="Helical" evidence="1">
    <location>
        <begin position="232"/>
        <end position="257"/>
    </location>
</feature>
<organism evidence="2 3">
    <name type="scientific">Gemmiger gallinarum</name>
    <dbReference type="NCBI Taxonomy" id="2779354"/>
    <lineage>
        <taxon>Bacteria</taxon>
        <taxon>Bacillati</taxon>
        <taxon>Bacillota</taxon>
        <taxon>Clostridia</taxon>
        <taxon>Eubacteriales</taxon>
        <taxon>Gemmiger</taxon>
    </lineage>
</organism>
<keyword evidence="1" id="KW-1133">Transmembrane helix</keyword>
<proteinExistence type="predicted"/>
<evidence type="ECO:0000313" key="2">
    <source>
        <dbReference type="EMBL" id="MBE5037362.1"/>
    </source>
</evidence>
<comment type="caution">
    <text evidence="2">The sequence shown here is derived from an EMBL/GenBank/DDBJ whole genome shotgun (WGS) entry which is preliminary data.</text>
</comment>
<feature type="transmembrane region" description="Helical" evidence="1">
    <location>
        <begin position="191"/>
        <end position="212"/>
    </location>
</feature>
<name>A0ABR9R356_9FIRM</name>
<protein>
    <recommendedName>
        <fullName evidence="4">Glycerophosphoryl diester phosphodiesterase membrane domain-containing protein</fullName>
    </recommendedName>
</protein>
<gene>
    <name evidence="2" type="ORF">INF35_06170</name>
</gene>
<evidence type="ECO:0000256" key="1">
    <source>
        <dbReference type="SAM" id="Phobius"/>
    </source>
</evidence>
<dbReference type="RefSeq" id="WP_193500653.1">
    <property type="nucleotide sequence ID" value="NZ_JADCKC010000002.1"/>
</dbReference>
<keyword evidence="1" id="KW-0472">Membrane</keyword>
<feature type="transmembrane region" description="Helical" evidence="1">
    <location>
        <begin position="58"/>
        <end position="77"/>
    </location>
</feature>
<feature type="transmembrane region" description="Helical" evidence="1">
    <location>
        <begin position="138"/>
        <end position="157"/>
    </location>
</feature>
<dbReference type="Proteomes" id="UP000768567">
    <property type="component" value="Unassembled WGS sequence"/>
</dbReference>
<evidence type="ECO:0000313" key="3">
    <source>
        <dbReference type="Proteomes" id="UP000768567"/>
    </source>
</evidence>
<dbReference type="EMBL" id="JADCKC010000002">
    <property type="protein sequence ID" value="MBE5037362.1"/>
    <property type="molecule type" value="Genomic_DNA"/>
</dbReference>
<feature type="transmembrane region" description="Helical" evidence="1">
    <location>
        <begin position="104"/>
        <end position="126"/>
    </location>
</feature>
<accession>A0ABR9R356</accession>
<keyword evidence="3" id="KW-1185">Reference proteome</keyword>
<reference evidence="2 3" key="1">
    <citation type="submission" date="2020-10" db="EMBL/GenBank/DDBJ databases">
        <title>ChiBAC.</title>
        <authorList>
            <person name="Zenner C."/>
            <person name="Hitch T.C.A."/>
            <person name="Clavel T."/>
        </authorList>
    </citation>
    <scope>NUCLEOTIDE SEQUENCE [LARGE SCALE GENOMIC DNA]</scope>
    <source>
        <strain evidence="2 3">DSM 109015</strain>
    </source>
</reference>
<feature type="transmembrane region" description="Helical" evidence="1">
    <location>
        <begin position="32"/>
        <end position="52"/>
    </location>
</feature>